<evidence type="ECO:0000313" key="2">
    <source>
        <dbReference type="Proteomes" id="UP000639772"/>
    </source>
</evidence>
<gene>
    <name evidence="1" type="ORF">HPP92_004398</name>
</gene>
<dbReference type="Proteomes" id="UP000639772">
    <property type="component" value="Unassembled WGS sequence"/>
</dbReference>
<protein>
    <submittedName>
        <fullName evidence="1">Uncharacterized protein</fullName>
    </submittedName>
</protein>
<reference evidence="1 2" key="1">
    <citation type="journal article" date="2020" name="Nat. Food">
        <title>A phased Vanilla planifolia genome enables genetic improvement of flavour and production.</title>
        <authorList>
            <person name="Hasing T."/>
            <person name="Tang H."/>
            <person name="Brym M."/>
            <person name="Khazi F."/>
            <person name="Huang T."/>
            <person name="Chambers A.H."/>
        </authorList>
    </citation>
    <scope>NUCLEOTIDE SEQUENCE [LARGE SCALE GENOMIC DNA]</scope>
    <source>
        <tissue evidence="1">Leaf</tissue>
    </source>
</reference>
<comment type="caution">
    <text evidence="1">The sequence shown here is derived from an EMBL/GenBank/DDBJ whole genome shotgun (WGS) entry which is preliminary data.</text>
</comment>
<evidence type="ECO:0000313" key="1">
    <source>
        <dbReference type="EMBL" id="KAG0493404.1"/>
    </source>
</evidence>
<accession>A0A835VAC5</accession>
<dbReference type="EMBL" id="JADCNM010000002">
    <property type="protein sequence ID" value="KAG0493404.1"/>
    <property type="molecule type" value="Genomic_DNA"/>
</dbReference>
<sequence>MEAGEKYCHFDLQRRRRKLRASGGTRFFLSPQITIAPTCVGKNKAESVAFGRKNNLIWPFPPRPDSNSIDERIRPGIGEEADEARGGRVRNEVTLNSWTIAPSL</sequence>
<proteinExistence type="predicted"/>
<organism evidence="1 2">
    <name type="scientific">Vanilla planifolia</name>
    <name type="common">Vanilla</name>
    <dbReference type="NCBI Taxonomy" id="51239"/>
    <lineage>
        <taxon>Eukaryota</taxon>
        <taxon>Viridiplantae</taxon>
        <taxon>Streptophyta</taxon>
        <taxon>Embryophyta</taxon>
        <taxon>Tracheophyta</taxon>
        <taxon>Spermatophyta</taxon>
        <taxon>Magnoliopsida</taxon>
        <taxon>Liliopsida</taxon>
        <taxon>Asparagales</taxon>
        <taxon>Orchidaceae</taxon>
        <taxon>Vanilloideae</taxon>
        <taxon>Vanilleae</taxon>
        <taxon>Vanilla</taxon>
    </lineage>
</organism>
<dbReference type="AlphaFoldDB" id="A0A835VAC5"/>
<name>A0A835VAC5_VANPL</name>